<evidence type="ECO:0000256" key="1">
    <source>
        <dbReference type="SAM" id="MobiDB-lite"/>
    </source>
</evidence>
<feature type="region of interest" description="Disordered" evidence="1">
    <location>
        <begin position="732"/>
        <end position="1290"/>
    </location>
</feature>
<feature type="region of interest" description="Disordered" evidence="1">
    <location>
        <begin position="415"/>
        <end position="527"/>
    </location>
</feature>
<accession>A0A9P5YJ79</accession>
<feature type="compositionally biased region" description="Basic and acidic residues" evidence="1">
    <location>
        <begin position="652"/>
        <end position="670"/>
    </location>
</feature>
<reference evidence="2" key="1">
    <citation type="submission" date="2020-11" db="EMBL/GenBank/DDBJ databases">
        <authorList>
            <consortium name="DOE Joint Genome Institute"/>
            <person name="Ahrendt S."/>
            <person name="Riley R."/>
            <person name="Andreopoulos W."/>
            <person name="Labutti K."/>
            <person name="Pangilinan J."/>
            <person name="Ruiz-Duenas F.J."/>
            <person name="Barrasa J.M."/>
            <person name="Sanchez-Garcia M."/>
            <person name="Camarero S."/>
            <person name="Miyauchi S."/>
            <person name="Serrano A."/>
            <person name="Linde D."/>
            <person name="Babiker R."/>
            <person name="Drula E."/>
            <person name="Ayuso-Fernandez I."/>
            <person name="Pacheco R."/>
            <person name="Padilla G."/>
            <person name="Ferreira P."/>
            <person name="Barriuso J."/>
            <person name="Kellner H."/>
            <person name="Castanera R."/>
            <person name="Alfaro M."/>
            <person name="Ramirez L."/>
            <person name="Pisabarro A.G."/>
            <person name="Kuo A."/>
            <person name="Tritt A."/>
            <person name="Lipzen A."/>
            <person name="He G."/>
            <person name="Yan M."/>
            <person name="Ng V."/>
            <person name="Cullen D."/>
            <person name="Martin F."/>
            <person name="Rosso M.-N."/>
            <person name="Henrissat B."/>
            <person name="Hibbett D."/>
            <person name="Martinez A.T."/>
            <person name="Grigoriev I.V."/>
        </authorList>
    </citation>
    <scope>NUCLEOTIDE SEQUENCE</scope>
    <source>
        <strain evidence="2">CBS 247.69</strain>
    </source>
</reference>
<feature type="non-terminal residue" evidence="2">
    <location>
        <position position="1290"/>
    </location>
</feature>
<proteinExistence type="predicted"/>
<dbReference type="OrthoDB" id="2526154at2759"/>
<feature type="compositionally biased region" description="Polar residues" evidence="1">
    <location>
        <begin position="732"/>
        <end position="745"/>
    </location>
</feature>
<feature type="compositionally biased region" description="Low complexity" evidence="1">
    <location>
        <begin position="971"/>
        <end position="983"/>
    </location>
</feature>
<feature type="compositionally biased region" description="Low complexity" evidence="1">
    <location>
        <begin position="273"/>
        <end position="310"/>
    </location>
</feature>
<feature type="compositionally biased region" description="Polar residues" evidence="1">
    <location>
        <begin position="1221"/>
        <end position="1239"/>
    </location>
</feature>
<feature type="compositionally biased region" description="Polar residues" evidence="1">
    <location>
        <begin position="1144"/>
        <end position="1154"/>
    </location>
</feature>
<organism evidence="2 3">
    <name type="scientific">Collybia nuda</name>
    <dbReference type="NCBI Taxonomy" id="64659"/>
    <lineage>
        <taxon>Eukaryota</taxon>
        <taxon>Fungi</taxon>
        <taxon>Dikarya</taxon>
        <taxon>Basidiomycota</taxon>
        <taxon>Agaricomycotina</taxon>
        <taxon>Agaricomycetes</taxon>
        <taxon>Agaricomycetidae</taxon>
        <taxon>Agaricales</taxon>
        <taxon>Tricholomatineae</taxon>
        <taxon>Clitocybaceae</taxon>
        <taxon>Collybia</taxon>
    </lineage>
</organism>
<feature type="compositionally biased region" description="Low complexity" evidence="1">
    <location>
        <begin position="867"/>
        <end position="879"/>
    </location>
</feature>
<feature type="region of interest" description="Disordered" evidence="1">
    <location>
        <begin position="249"/>
        <end position="338"/>
    </location>
</feature>
<protein>
    <submittedName>
        <fullName evidence="2">Uncharacterized protein</fullName>
    </submittedName>
</protein>
<feature type="compositionally biased region" description="Polar residues" evidence="1">
    <location>
        <begin position="817"/>
        <end position="837"/>
    </location>
</feature>
<feature type="compositionally biased region" description="Pro residues" evidence="1">
    <location>
        <begin position="1090"/>
        <end position="1103"/>
    </location>
</feature>
<feature type="compositionally biased region" description="Low complexity" evidence="1">
    <location>
        <begin position="1240"/>
        <end position="1256"/>
    </location>
</feature>
<feature type="region of interest" description="Disordered" evidence="1">
    <location>
        <begin position="1"/>
        <end position="92"/>
    </location>
</feature>
<feature type="region of interest" description="Disordered" evidence="1">
    <location>
        <begin position="570"/>
        <end position="698"/>
    </location>
</feature>
<feature type="region of interest" description="Disordered" evidence="1">
    <location>
        <begin position="372"/>
        <end position="401"/>
    </location>
</feature>
<feature type="compositionally biased region" description="Basic and acidic residues" evidence="1">
    <location>
        <begin position="427"/>
        <end position="436"/>
    </location>
</feature>
<feature type="compositionally biased region" description="Pro residues" evidence="1">
    <location>
        <begin position="756"/>
        <end position="765"/>
    </location>
</feature>
<feature type="compositionally biased region" description="Polar residues" evidence="1">
    <location>
        <begin position="1"/>
        <end position="25"/>
    </location>
</feature>
<evidence type="ECO:0000313" key="2">
    <source>
        <dbReference type="EMBL" id="KAF9469706.1"/>
    </source>
</evidence>
<feature type="compositionally biased region" description="Polar residues" evidence="1">
    <location>
        <begin position="313"/>
        <end position="331"/>
    </location>
</feature>
<comment type="caution">
    <text evidence="2">The sequence shown here is derived from an EMBL/GenBank/DDBJ whole genome shotgun (WGS) entry which is preliminary data.</text>
</comment>
<feature type="compositionally biased region" description="Basic and acidic residues" evidence="1">
    <location>
        <begin position="993"/>
        <end position="1003"/>
    </location>
</feature>
<feature type="compositionally biased region" description="Acidic residues" evidence="1">
    <location>
        <begin position="642"/>
        <end position="651"/>
    </location>
</feature>
<feature type="compositionally biased region" description="Acidic residues" evidence="1">
    <location>
        <begin position="464"/>
        <end position="483"/>
    </location>
</feature>
<feature type="compositionally biased region" description="Acidic residues" evidence="1">
    <location>
        <begin position="675"/>
        <end position="691"/>
    </location>
</feature>
<feature type="compositionally biased region" description="Polar residues" evidence="1">
    <location>
        <begin position="950"/>
        <end position="960"/>
    </location>
</feature>
<name>A0A9P5YJ79_9AGAR</name>
<feature type="compositionally biased region" description="Polar residues" evidence="1">
    <location>
        <begin position="62"/>
        <end position="92"/>
    </location>
</feature>
<feature type="compositionally biased region" description="Basic and acidic residues" evidence="1">
    <location>
        <begin position="771"/>
        <end position="781"/>
    </location>
</feature>
<evidence type="ECO:0000313" key="3">
    <source>
        <dbReference type="Proteomes" id="UP000807353"/>
    </source>
</evidence>
<feature type="compositionally biased region" description="Polar residues" evidence="1">
    <location>
        <begin position="617"/>
        <end position="641"/>
    </location>
</feature>
<dbReference type="Proteomes" id="UP000807353">
    <property type="component" value="Unassembled WGS sequence"/>
</dbReference>
<feature type="compositionally biased region" description="Low complexity" evidence="1">
    <location>
        <begin position="1080"/>
        <end position="1089"/>
    </location>
</feature>
<sequence>MSNDVGTNGNGTPRNSHLSPSSAVVSPSWGRPRSPLPPHRLAKLANALGVSTPMPAVHQPASFKSRSFSDTPSPLDSFRRSPTPSTPASNFSSYTSSVTKFLLHVIPPLHLPHEYDDDTDVTPPPPTASGYHTQFRRGTLVPMHPSFQSQLGAIAKEYALPSTAGLILYLVSSAKNPHERSLTPSLGFHGDDLMDEPGPRLSEDIWKHLWTRVVKIEQRDDHLLLPSPVSNTPGMFGLAAGAQSTPFLLHESNGQPLRPFISTNGIDRGQPQPSAYSFTPSPSTPSSGSDLRSNTKSAPPSSSSISQSEPETPDTSSGSHEFNNDPATRANSLDLPGLHSSSIIPILAKVEFDIDRRKAAWYDPWLRSRRMNHAKRTESRTGRKASVNEGAGGPDVSPERHRPISLLIGRKETASPASFVASSTHDQSTDSDKESESISVPTSGTVVGELSLETNGYEQLPETQGDDSWSDEGDSDEDEFEDEFTARVAPGTGSQDPLADVFGDDGDTWASMQGSTDRNSKRETNPNIVELSLTGADLTRLPSPTDSEFEYLGKEEDEVQALLDKMLRPQLSVSIPSLPPEKRSSSPSGRKGVPPPLVLVPSTEQSELVVPNEASPLPSSAGSTSLAYLNDSSPDCVSGNQEQEEGLEDDSSLEKDYTRVRSPAESEKRGGAVFDDLDLGLDPSEDFDDNDPHDRRRSQYLMRAQLDEIERTMAQLSPRILQVDLEEEQSMFMSSTLSPNNSVTLSPGMMNGDFYPPSPRLPQHPTPEDDDSHRDSSDSKRAAWPAVPFSSLSDQGLTSPPLRPDGPPSPPRLAVNGVTTSAPRSYVPQRSSTSEISAETEKRKRELEEEQGYPVLTPSVGRGPTNPSDSPIIPLSPDPFGRYSSTPEPPPGSRQTSAYWDNPPKSPLSFDNNSGAAPRDTHDRSRSHSSATSRFSADSLTGEEPIIKPTNRSTLMTVNTIKKFWRKSNKSSSTSTLPPTQSTVGRSSTQLQRPERPSEDEGTPKTPILGRFSPQLVPPRPSQEQMLAPQPQQLPIPQQLQQPPTSFNGRSPNPGPIVAAQMQPGRGGSTLDRLHFDQESPYPTRRAPYPSRPSSPPALPSPSPQTSDLPLPNIPPPALSTGGAPLLPEKEKPSVRKSILKSWKSATASISQSAPPLPEPRSSIEPRASTERPNANGTRGRRPSVLNFGSTRGSASPDIPTSPPIPHQYLDQRNDRRQSTRSRIASPSIDSSHSPPQVNRSLQARSSSQRSTASSRDSQETRPSFDVSQFEIVSPKMNSTLSYPYHGLDH</sequence>
<feature type="compositionally biased region" description="Low complexity" evidence="1">
    <location>
        <begin position="1023"/>
        <end position="1044"/>
    </location>
</feature>
<feature type="compositionally biased region" description="Low complexity" evidence="1">
    <location>
        <begin position="928"/>
        <end position="939"/>
    </location>
</feature>
<dbReference type="EMBL" id="MU150229">
    <property type="protein sequence ID" value="KAF9469706.1"/>
    <property type="molecule type" value="Genomic_DNA"/>
</dbReference>
<gene>
    <name evidence="2" type="ORF">BDZ94DRAFT_1243073</name>
</gene>
<keyword evidence="3" id="KW-1185">Reference proteome</keyword>
<feature type="compositionally biased region" description="Pro residues" evidence="1">
    <location>
        <begin position="801"/>
        <end position="811"/>
    </location>
</feature>